<dbReference type="PANTHER" id="PTHR32347">
    <property type="entry name" value="EFFLUX SYSTEM COMPONENT YKNX-RELATED"/>
    <property type="match status" value="1"/>
</dbReference>
<feature type="transmembrane region" description="Helical" evidence="4">
    <location>
        <begin position="21"/>
        <end position="42"/>
    </location>
</feature>
<comment type="subcellular location">
    <subcellularLocation>
        <location evidence="1">Cell envelope</location>
    </subcellularLocation>
</comment>
<keyword evidence="4" id="KW-0472">Membrane</keyword>
<keyword evidence="4" id="KW-0812">Transmembrane</keyword>
<dbReference type="RefSeq" id="WP_353897242.1">
    <property type="nucleotide sequence ID" value="NZ_JBEVCJ010000025.1"/>
</dbReference>
<dbReference type="InterPro" id="IPR058647">
    <property type="entry name" value="BSH_CzcB-like"/>
</dbReference>
<evidence type="ECO:0000313" key="6">
    <source>
        <dbReference type="EMBL" id="MET1256658.1"/>
    </source>
</evidence>
<proteinExistence type="predicted"/>
<dbReference type="Gene3D" id="2.40.420.20">
    <property type="match status" value="1"/>
</dbReference>
<evidence type="ECO:0000313" key="7">
    <source>
        <dbReference type="Proteomes" id="UP001548189"/>
    </source>
</evidence>
<feature type="domain" description="CzcB-like barrel-sandwich hybrid" evidence="5">
    <location>
        <begin position="100"/>
        <end position="275"/>
    </location>
</feature>
<comment type="caution">
    <text evidence="6">The sequence shown here is derived from an EMBL/GenBank/DDBJ whole genome shotgun (WGS) entry which is preliminary data.</text>
</comment>
<keyword evidence="7" id="KW-1185">Reference proteome</keyword>
<dbReference type="Gene3D" id="2.40.50.100">
    <property type="match status" value="1"/>
</dbReference>
<feature type="coiled-coil region" evidence="3">
    <location>
        <begin position="187"/>
        <end position="246"/>
    </location>
</feature>
<dbReference type="Proteomes" id="UP001548189">
    <property type="component" value="Unassembled WGS sequence"/>
</dbReference>
<evidence type="ECO:0000259" key="5">
    <source>
        <dbReference type="Pfam" id="PF25973"/>
    </source>
</evidence>
<evidence type="ECO:0000256" key="4">
    <source>
        <dbReference type="SAM" id="Phobius"/>
    </source>
</evidence>
<evidence type="ECO:0000256" key="1">
    <source>
        <dbReference type="ARBA" id="ARBA00004196"/>
    </source>
</evidence>
<evidence type="ECO:0000256" key="3">
    <source>
        <dbReference type="SAM" id="Coils"/>
    </source>
</evidence>
<organism evidence="6 7">
    <name type="scientific">Aliikangiella maris</name>
    <dbReference type="NCBI Taxonomy" id="3162458"/>
    <lineage>
        <taxon>Bacteria</taxon>
        <taxon>Pseudomonadati</taxon>
        <taxon>Pseudomonadota</taxon>
        <taxon>Gammaproteobacteria</taxon>
        <taxon>Oceanospirillales</taxon>
        <taxon>Pleioneaceae</taxon>
        <taxon>Aliikangiella</taxon>
    </lineage>
</organism>
<dbReference type="EMBL" id="JBEVCJ010000025">
    <property type="protein sequence ID" value="MET1256658.1"/>
    <property type="molecule type" value="Genomic_DNA"/>
</dbReference>
<dbReference type="InterPro" id="IPR050465">
    <property type="entry name" value="UPF0194_transport"/>
</dbReference>
<name>A0ABV2BXX8_9GAMM</name>
<dbReference type="Pfam" id="PF25973">
    <property type="entry name" value="BSH_CzcB"/>
    <property type="match status" value="1"/>
</dbReference>
<dbReference type="PANTHER" id="PTHR32347:SF14">
    <property type="entry name" value="EFFLUX SYSTEM COMPONENT YKNX-RELATED"/>
    <property type="match status" value="1"/>
</dbReference>
<reference evidence="6 7" key="1">
    <citation type="submission" date="2024-06" db="EMBL/GenBank/DDBJ databases">
        <authorList>
            <person name="Li F."/>
        </authorList>
    </citation>
    <scope>NUCLEOTIDE SEQUENCE [LARGE SCALE GENOMIC DNA]</scope>
    <source>
        <strain evidence="6 7">GXAS 311</strain>
    </source>
</reference>
<dbReference type="Gene3D" id="2.40.30.170">
    <property type="match status" value="1"/>
</dbReference>
<accession>A0ABV2BXX8</accession>
<keyword evidence="4" id="KW-1133">Transmembrane helix</keyword>
<protein>
    <submittedName>
        <fullName evidence="6">Efflux RND transporter periplasmic adaptor subunit</fullName>
    </submittedName>
</protein>
<evidence type="ECO:0000256" key="2">
    <source>
        <dbReference type="ARBA" id="ARBA00023054"/>
    </source>
</evidence>
<keyword evidence="2 3" id="KW-0175">Coiled coil</keyword>
<gene>
    <name evidence="6" type="ORF">ABVT43_16070</name>
</gene>
<sequence length="426" mass="47430">MSKIADTSGQDVIIQPRGRSTGFWVGLGCIVFAVSFCFWLLLPKVMRWSQAEISVPLDRIRIAQVTRGDFVRDVSVQGRIVAAVSPKLYSPAVGTITFLVEAGDEVKQGQQLAMVESPELANQLKQESATLQSLKFERDRNQIQAKKQRLENQKIIDLATVTLNAAKREMRRASDAFQKTAISRLDLEKAQDDLQNAEFAYQHAVKDAALNKESLEFELRTKQLEVERQTLLVDELQRQVNELTMTSPVNGIVGNLDVEQKSSVNKNQPILSVVDLSRYEVELEIPETYADDLTIGMDAEIKLTNQVYAAKLASISPEIQNNQVTGRVRFSQQIPPGLRQNQRLTTRILLDFKSDVLMVRRGQFLESGSGKVAYLVKDGMAARIPIEVGARSLSNVEVLEGLAQGDTIIISSTEQFNGVNNVLLTN</sequence>